<gene>
    <name evidence="2" type="ORF">DI626_02810</name>
</gene>
<dbReference type="EMBL" id="QFNK01000033">
    <property type="protein sequence ID" value="PZO87990.1"/>
    <property type="molecule type" value="Genomic_DNA"/>
</dbReference>
<accession>A0A2W5A0C6</accession>
<evidence type="ECO:0000313" key="3">
    <source>
        <dbReference type="Proteomes" id="UP000249557"/>
    </source>
</evidence>
<dbReference type="AlphaFoldDB" id="A0A2W5A0C6"/>
<organism evidence="2 3">
    <name type="scientific">Micavibrio aeruginosavorus</name>
    <dbReference type="NCBI Taxonomy" id="349221"/>
    <lineage>
        <taxon>Bacteria</taxon>
        <taxon>Pseudomonadati</taxon>
        <taxon>Bdellovibrionota</taxon>
        <taxon>Bdellovibrionia</taxon>
        <taxon>Bdellovibrionales</taxon>
        <taxon>Pseudobdellovibrionaceae</taxon>
        <taxon>Micavibrio</taxon>
    </lineage>
</organism>
<comment type="caution">
    <text evidence="2">The sequence shown here is derived from an EMBL/GenBank/DDBJ whole genome shotgun (WGS) entry which is preliminary data.</text>
</comment>
<name>A0A2W5A0C6_9BACT</name>
<sequence length="333" mass="38619">MLSDFKCTLLREKFTMRDPAALEAEPVTASSNRMVINLVSPNGKDAEDYVIRTQNMHSCVRMAAVLTREYSERGAIMKRVIPFRWHHLWSDVIKGYERDWNPDIWCAVYYKGRVIFEEGKRHHLLDIIEKCDAAYKEDYDRSVMFAEQAFIQVGKPVKIAHESNFAMIMDMEGDESKIGIMLRSASKRMTFSFVVKSRDGDPEPPPVPTVLTVAAAQMEGIQLAYMVGTGKKKIQMEFIDKYSDEGRKTRRGEERIFSLTNAIQSVEKRYVVTYRPERPDFLRLLHEAEEQTEKNLRGKRKPYIPPKSSEEIVEIEQVEREARERENAPSEQP</sequence>
<evidence type="ECO:0000256" key="1">
    <source>
        <dbReference type="SAM" id="MobiDB-lite"/>
    </source>
</evidence>
<proteinExistence type="predicted"/>
<feature type="region of interest" description="Disordered" evidence="1">
    <location>
        <begin position="291"/>
        <end position="333"/>
    </location>
</feature>
<dbReference type="Proteomes" id="UP000249557">
    <property type="component" value="Unassembled WGS sequence"/>
</dbReference>
<feature type="compositionally biased region" description="Basic and acidic residues" evidence="1">
    <location>
        <begin position="317"/>
        <end position="333"/>
    </location>
</feature>
<evidence type="ECO:0000313" key="2">
    <source>
        <dbReference type="EMBL" id="PZO87990.1"/>
    </source>
</evidence>
<protein>
    <submittedName>
        <fullName evidence="2">Uncharacterized protein</fullName>
    </submittedName>
</protein>
<reference evidence="2 3" key="1">
    <citation type="submission" date="2017-08" db="EMBL/GenBank/DDBJ databases">
        <title>Infants hospitalized years apart are colonized by the same room-sourced microbial strains.</title>
        <authorList>
            <person name="Brooks B."/>
            <person name="Olm M.R."/>
            <person name="Firek B.A."/>
            <person name="Baker R."/>
            <person name="Thomas B.C."/>
            <person name="Morowitz M.J."/>
            <person name="Banfield J.F."/>
        </authorList>
    </citation>
    <scope>NUCLEOTIDE SEQUENCE [LARGE SCALE GENOMIC DNA]</scope>
    <source>
        <strain evidence="2">S2_018_000_R2_104</strain>
    </source>
</reference>